<feature type="region of interest" description="Disordered" evidence="1">
    <location>
        <begin position="63"/>
        <end position="93"/>
    </location>
</feature>
<proteinExistence type="predicted"/>
<dbReference type="RefSeq" id="WP_055420660.1">
    <property type="nucleotide sequence ID" value="NZ_CP019724.1"/>
</dbReference>
<organism evidence="2 3">
    <name type="scientific">Streptomyces pactum</name>
    <dbReference type="NCBI Taxonomy" id="68249"/>
    <lineage>
        <taxon>Bacteria</taxon>
        <taxon>Bacillati</taxon>
        <taxon>Actinomycetota</taxon>
        <taxon>Actinomycetes</taxon>
        <taxon>Kitasatosporales</taxon>
        <taxon>Streptomycetaceae</taxon>
        <taxon>Streptomyces</taxon>
    </lineage>
</organism>
<evidence type="ECO:0000313" key="3">
    <source>
        <dbReference type="Proteomes" id="UP000189443"/>
    </source>
</evidence>
<reference evidence="2 3" key="1">
    <citation type="submission" date="2017-02" db="EMBL/GenBank/DDBJ databases">
        <title>Streptomyces pactum ACT12 Genome sequencing and assembly.</title>
        <authorList>
            <person name="Xue Q."/>
            <person name="Yan X."/>
            <person name="Jia L."/>
            <person name="Yan H."/>
        </authorList>
    </citation>
    <scope>NUCLEOTIDE SEQUENCE [LARGE SCALE GENOMIC DNA]</scope>
    <source>
        <strain evidence="2 3">ACT12</strain>
    </source>
</reference>
<dbReference type="OrthoDB" id="4285766at2"/>
<protein>
    <submittedName>
        <fullName evidence="2">Uncharacterized protein</fullName>
    </submittedName>
</protein>
<keyword evidence="3" id="KW-1185">Reference proteome</keyword>
<evidence type="ECO:0000313" key="2">
    <source>
        <dbReference type="EMBL" id="AQS70873.1"/>
    </source>
</evidence>
<dbReference type="EMBL" id="CP019724">
    <property type="protein sequence ID" value="AQS70873.1"/>
    <property type="molecule type" value="Genomic_DNA"/>
</dbReference>
<dbReference type="KEGG" id="spac:B1H29_31835"/>
<sequence length="125" mass="14376">MTDHSTSYFIQSRPVPGQPWAQHGVRWSWQSKPKALEKLAARREMKPGWEHRLMERITTVVERPATEDATPEETAEACGKCQRPFNPDDPRWDGSARYASTPYCRGCIDRCHDSTDAFHVCVICR</sequence>
<name>A0A1S6JGI8_9ACTN</name>
<evidence type="ECO:0000256" key="1">
    <source>
        <dbReference type="SAM" id="MobiDB-lite"/>
    </source>
</evidence>
<gene>
    <name evidence="2" type="ORF">B1H29_31835</name>
</gene>
<dbReference type="AlphaFoldDB" id="A0A1S6JGI8"/>
<dbReference type="Proteomes" id="UP000189443">
    <property type="component" value="Chromosome"/>
</dbReference>
<accession>A0A1S6JGI8</accession>